<dbReference type="EMBL" id="JAJHJB010000015">
    <property type="protein sequence ID" value="MCC5466161.1"/>
    <property type="molecule type" value="Genomic_DNA"/>
</dbReference>
<sequence length="133" mass="15257">MIRLKQLTPNLMVDNVNETVNFYQEILGFELVMSVPQEGVFNWAMVQHGDVSFMFQERENIIGEYPVLKDVPMGGGLTFYIKVRDVKGLYNKVQKRVNIVLDLHRTFYGAEEFAIQDINGFLLTFADAASTEE</sequence>
<reference evidence="2" key="1">
    <citation type="submission" date="2021-11" db="EMBL/GenBank/DDBJ databases">
        <title>Description of a new species Pelosinus isolated from the bottom sediments of Lake Baikal.</title>
        <authorList>
            <person name="Zakharyuk A."/>
        </authorList>
    </citation>
    <scope>NUCLEOTIDE SEQUENCE</scope>
    <source>
        <strain evidence="2">Bkl1</strain>
    </source>
</reference>
<keyword evidence="3" id="KW-1185">Reference proteome</keyword>
<proteinExistence type="predicted"/>
<dbReference type="RefSeq" id="WP_007957880.1">
    <property type="nucleotide sequence ID" value="NZ_JAJHJB010000015.1"/>
</dbReference>
<dbReference type="Proteomes" id="UP001165492">
    <property type="component" value="Unassembled WGS sequence"/>
</dbReference>
<dbReference type="PROSITE" id="PS51819">
    <property type="entry name" value="VOC"/>
    <property type="match status" value="1"/>
</dbReference>
<dbReference type="Gene3D" id="3.10.180.10">
    <property type="entry name" value="2,3-Dihydroxybiphenyl 1,2-Dioxygenase, domain 1"/>
    <property type="match status" value="1"/>
</dbReference>
<comment type="caution">
    <text evidence="2">The sequence shown here is derived from an EMBL/GenBank/DDBJ whole genome shotgun (WGS) entry which is preliminary data.</text>
</comment>
<feature type="domain" description="VOC" evidence="1">
    <location>
        <begin position="3"/>
        <end position="128"/>
    </location>
</feature>
<dbReference type="Pfam" id="PF00903">
    <property type="entry name" value="Glyoxalase"/>
    <property type="match status" value="1"/>
</dbReference>
<accession>A0ABS8HSJ6</accession>
<organism evidence="2 3">
    <name type="scientific">Pelosinus baikalensis</name>
    <dbReference type="NCBI Taxonomy" id="2892015"/>
    <lineage>
        <taxon>Bacteria</taxon>
        <taxon>Bacillati</taxon>
        <taxon>Bacillota</taxon>
        <taxon>Negativicutes</taxon>
        <taxon>Selenomonadales</taxon>
        <taxon>Sporomusaceae</taxon>
        <taxon>Pelosinus</taxon>
    </lineage>
</organism>
<protein>
    <submittedName>
        <fullName evidence="2">VOC family protein</fullName>
    </submittedName>
</protein>
<dbReference type="InterPro" id="IPR004360">
    <property type="entry name" value="Glyas_Fos-R_dOase_dom"/>
</dbReference>
<gene>
    <name evidence="2" type="ORF">LMF89_12425</name>
</gene>
<evidence type="ECO:0000313" key="2">
    <source>
        <dbReference type="EMBL" id="MCC5466161.1"/>
    </source>
</evidence>
<evidence type="ECO:0000313" key="3">
    <source>
        <dbReference type="Proteomes" id="UP001165492"/>
    </source>
</evidence>
<dbReference type="SUPFAM" id="SSF54593">
    <property type="entry name" value="Glyoxalase/Bleomycin resistance protein/Dihydroxybiphenyl dioxygenase"/>
    <property type="match status" value="1"/>
</dbReference>
<evidence type="ECO:0000259" key="1">
    <source>
        <dbReference type="PROSITE" id="PS51819"/>
    </source>
</evidence>
<dbReference type="InterPro" id="IPR029068">
    <property type="entry name" value="Glyas_Bleomycin-R_OHBP_Dase"/>
</dbReference>
<name>A0ABS8HSJ6_9FIRM</name>
<dbReference type="InterPro" id="IPR037523">
    <property type="entry name" value="VOC_core"/>
</dbReference>